<gene>
    <name evidence="1" type="ORF">FB45DRAFT_1065434</name>
</gene>
<dbReference type="EMBL" id="JARKIF010000030">
    <property type="protein sequence ID" value="KAJ7612737.1"/>
    <property type="molecule type" value="Genomic_DNA"/>
</dbReference>
<name>A0AAD7B7F5_9AGAR</name>
<reference evidence="1" key="1">
    <citation type="submission" date="2023-03" db="EMBL/GenBank/DDBJ databases">
        <title>Massive genome expansion in bonnet fungi (Mycena s.s.) driven by repeated elements and novel gene families across ecological guilds.</title>
        <authorList>
            <consortium name="Lawrence Berkeley National Laboratory"/>
            <person name="Harder C.B."/>
            <person name="Miyauchi S."/>
            <person name="Viragh M."/>
            <person name="Kuo A."/>
            <person name="Thoen E."/>
            <person name="Andreopoulos B."/>
            <person name="Lu D."/>
            <person name="Skrede I."/>
            <person name="Drula E."/>
            <person name="Henrissat B."/>
            <person name="Morin E."/>
            <person name="Kohler A."/>
            <person name="Barry K."/>
            <person name="LaButti K."/>
            <person name="Morin E."/>
            <person name="Salamov A."/>
            <person name="Lipzen A."/>
            <person name="Mereny Z."/>
            <person name="Hegedus B."/>
            <person name="Baldrian P."/>
            <person name="Stursova M."/>
            <person name="Weitz H."/>
            <person name="Taylor A."/>
            <person name="Grigoriev I.V."/>
            <person name="Nagy L.G."/>
            <person name="Martin F."/>
            <person name="Kauserud H."/>
        </authorList>
    </citation>
    <scope>NUCLEOTIDE SEQUENCE</scope>
    <source>
        <strain evidence="1">9284</strain>
    </source>
</reference>
<dbReference type="Gene3D" id="3.80.10.10">
    <property type="entry name" value="Ribonuclease Inhibitor"/>
    <property type="match status" value="1"/>
</dbReference>
<keyword evidence="2" id="KW-1185">Reference proteome</keyword>
<dbReference type="Proteomes" id="UP001221142">
    <property type="component" value="Unassembled WGS sequence"/>
</dbReference>
<sequence>MLRRSSAQTTAQPGPIPNIAAWRFPSSYASYAAIYRHRPVSTDFERGRPRVKHGDLAVLARTSRVFSVHALELLWETAALLNLLRHLPSDALEVRQVDEGYQTKYSMELLRPLRKSDFDRVFVHAARVKRLVADPGVADLSSTLRAARPWLSANGVFPMLQAVYWMHDTTGFGYIEYFLVPQLTDIFITQTSGNALAWLPTIARRCTRLEYITLLPRVGWREQAGPIISKCVRSWDAIKSLRTDIVDSAAFQYLSRCGKLRHLQLCDIPSALPSNENGAAFPSLETLYLDGEVKAPTRFLEWANGISLVDFTAECQPWTTADEVHGLFSAAQHGISHFSLKHFAFDDRYDSFDAANVHVHLIRSSSLRRLFCFTNLTSVSILSAVGVDMDDTTVTDMARSWPHIQRLELQSFYGTPVPRATLECLQAFPKYCPHLTSLILTAIDHSRA</sequence>
<protein>
    <recommendedName>
        <fullName evidence="3">F-box domain-containing protein</fullName>
    </recommendedName>
</protein>
<proteinExistence type="predicted"/>
<organism evidence="1 2">
    <name type="scientific">Roridomyces roridus</name>
    <dbReference type="NCBI Taxonomy" id="1738132"/>
    <lineage>
        <taxon>Eukaryota</taxon>
        <taxon>Fungi</taxon>
        <taxon>Dikarya</taxon>
        <taxon>Basidiomycota</taxon>
        <taxon>Agaricomycotina</taxon>
        <taxon>Agaricomycetes</taxon>
        <taxon>Agaricomycetidae</taxon>
        <taxon>Agaricales</taxon>
        <taxon>Marasmiineae</taxon>
        <taxon>Mycenaceae</taxon>
        <taxon>Roridomyces</taxon>
    </lineage>
</organism>
<dbReference type="SUPFAM" id="SSF52047">
    <property type="entry name" value="RNI-like"/>
    <property type="match status" value="1"/>
</dbReference>
<evidence type="ECO:0000313" key="1">
    <source>
        <dbReference type="EMBL" id="KAJ7612737.1"/>
    </source>
</evidence>
<evidence type="ECO:0008006" key="3">
    <source>
        <dbReference type="Google" id="ProtNLM"/>
    </source>
</evidence>
<dbReference type="InterPro" id="IPR032675">
    <property type="entry name" value="LRR_dom_sf"/>
</dbReference>
<accession>A0AAD7B7F5</accession>
<dbReference type="AlphaFoldDB" id="A0AAD7B7F5"/>
<evidence type="ECO:0000313" key="2">
    <source>
        <dbReference type="Proteomes" id="UP001221142"/>
    </source>
</evidence>
<comment type="caution">
    <text evidence="1">The sequence shown here is derived from an EMBL/GenBank/DDBJ whole genome shotgun (WGS) entry which is preliminary data.</text>
</comment>